<evidence type="ECO:0000256" key="7">
    <source>
        <dbReference type="ARBA" id="ARBA00022989"/>
    </source>
</evidence>
<evidence type="ECO:0000256" key="5">
    <source>
        <dbReference type="ARBA" id="ARBA00022475"/>
    </source>
</evidence>
<evidence type="ECO:0000256" key="9">
    <source>
        <dbReference type="ARBA" id="ARBA00023136"/>
    </source>
</evidence>
<dbReference type="InterPro" id="IPR030183">
    <property type="entry name" value="SLAC/SLAH"/>
</dbReference>
<comment type="subcellular location">
    <subcellularLocation>
        <location evidence="2">Cell membrane</location>
    </subcellularLocation>
    <subcellularLocation>
        <location evidence="1">Endomembrane system</location>
        <topology evidence="1">Multi-pass membrane protein</topology>
    </subcellularLocation>
</comment>
<feature type="transmembrane region" description="Helical" evidence="11">
    <location>
        <begin position="86"/>
        <end position="108"/>
    </location>
</feature>
<keyword evidence="7 11" id="KW-1133">Transmembrane helix</keyword>
<keyword evidence="6 11" id="KW-0812">Transmembrane</keyword>
<dbReference type="Pfam" id="PF03595">
    <property type="entry name" value="SLAC1"/>
    <property type="match status" value="2"/>
</dbReference>
<evidence type="ECO:0000256" key="11">
    <source>
        <dbReference type="SAM" id="Phobius"/>
    </source>
</evidence>
<evidence type="ECO:0000256" key="8">
    <source>
        <dbReference type="ARBA" id="ARBA00023065"/>
    </source>
</evidence>
<dbReference type="InterPro" id="IPR004695">
    <property type="entry name" value="SLAC1/Mae1/Ssu1/TehA"/>
</dbReference>
<evidence type="ECO:0000256" key="1">
    <source>
        <dbReference type="ARBA" id="ARBA00004127"/>
    </source>
</evidence>
<feature type="transmembrane region" description="Helical" evidence="11">
    <location>
        <begin position="304"/>
        <end position="326"/>
    </location>
</feature>
<proteinExistence type="inferred from homology"/>
<evidence type="ECO:0000256" key="3">
    <source>
        <dbReference type="ARBA" id="ARBA00007808"/>
    </source>
</evidence>
<comment type="similarity">
    <text evidence="3">Belongs to the SLAC1 S-type anion channel family.</text>
</comment>
<dbReference type="GO" id="GO:0005886">
    <property type="term" value="C:plasma membrane"/>
    <property type="evidence" value="ECO:0007669"/>
    <property type="project" value="UniProtKB-SubCell"/>
</dbReference>
<dbReference type="AlphaFoldDB" id="A0AAV9BHK7"/>
<keyword evidence="5" id="KW-1003">Cell membrane</keyword>
<evidence type="ECO:0000256" key="4">
    <source>
        <dbReference type="ARBA" id="ARBA00022448"/>
    </source>
</evidence>
<dbReference type="PANTHER" id="PTHR31269:SF22">
    <property type="entry name" value="OS01G0247700 PROTEIN"/>
    <property type="match status" value="1"/>
</dbReference>
<keyword evidence="9 11" id="KW-0472">Membrane</keyword>
<reference evidence="12" key="2">
    <citation type="submission" date="2023-06" db="EMBL/GenBank/DDBJ databases">
        <authorList>
            <person name="Ma L."/>
            <person name="Liu K.-W."/>
            <person name="Li Z."/>
            <person name="Hsiao Y.-Y."/>
            <person name="Qi Y."/>
            <person name="Fu T."/>
            <person name="Tang G."/>
            <person name="Zhang D."/>
            <person name="Sun W.-H."/>
            <person name="Liu D.-K."/>
            <person name="Li Y."/>
            <person name="Chen G.-Z."/>
            <person name="Liu X.-D."/>
            <person name="Liao X.-Y."/>
            <person name="Jiang Y.-T."/>
            <person name="Yu X."/>
            <person name="Hao Y."/>
            <person name="Huang J."/>
            <person name="Zhao X.-W."/>
            <person name="Ke S."/>
            <person name="Chen Y.-Y."/>
            <person name="Wu W.-L."/>
            <person name="Hsu J.-L."/>
            <person name="Lin Y.-F."/>
            <person name="Huang M.-D."/>
            <person name="Li C.-Y."/>
            <person name="Huang L."/>
            <person name="Wang Z.-W."/>
            <person name="Zhao X."/>
            <person name="Zhong W.-Y."/>
            <person name="Peng D.-H."/>
            <person name="Ahmad S."/>
            <person name="Lan S."/>
            <person name="Zhang J.-S."/>
            <person name="Tsai W.-C."/>
            <person name="Van De Peer Y."/>
            <person name="Liu Z.-J."/>
        </authorList>
    </citation>
    <scope>NUCLEOTIDE SEQUENCE</scope>
    <source>
        <strain evidence="12">SCP</strain>
        <tissue evidence="12">Leaves</tissue>
    </source>
</reference>
<organism evidence="12 13">
    <name type="scientific">Acorus gramineus</name>
    <name type="common">Dwarf sweet flag</name>
    <dbReference type="NCBI Taxonomy" id="55184"/>
    <lineage>
        <taxon>Eukaryota</taxon>
        <taxon>Viridiplantae</taxon>
        <taxon>Streptophyta</taxon>
        <taxon>Embryophyta</taxon>
        <taxon>Tracheophyta</taxon>
        <taxon>Spermatophyta</taxon>
        <taxon>Magnoliopsida</taxon>
        <taxon>Liliopsida</taxon>
        <taxon>Acoraceae</taxon>
        <taxon>Acorus</taxon>
    </lineage>
</organism>
<feature type="transmembrane region" description="Helical" evidence="11">
    <location>
        <begin position="214"/>
        <end position="236"/>
    </location>
</feature>
<dbReference type="GO" id="GO:0012505">
    <property type="term" value="C:endomembrane system"/>
    <property type="evidence" value="ECO:0007669"/>
    <property type="project" value="UniProtKB-SubCell"/>
</dbReference>
<keyword evidence="13" id="KW-1185">Reference proteome</keyword>
<evidence type="ECO:0000256" key="6">
    <source>
        <dbReference type="ARBA" id="ARBA00022692"/>
    </source>
</evidence>
<evidence type="ECO:0000256" key="2">
    <source>
        <dbReference type="ARBA" id="ARBA00004236"/>
    </source>
</evidence>
<comment type="caution">
    <text evidence="12">The sequence shown here is derived from an EMBL/GenBank/DDBJ whole genome shotgun (WGS) entry which is preliminary data.</text>
</comment>
<feature type="transmembrane region" description="Helical" evidence="11">
    <location>
        <begin position="248"/>
        <end position="267"/>
    </location>
</feature>
<feature type="transmembrane region" description="Helical" evidence="11">
    <location>
        <begin position="279"/>
        <end position="298"/>
    </location>
</feature>
<reference evidence="12" key="1">
    <citation type="journal article" date="2023" name="Nat. Commun.">
        <title>Diploid and tetraploid genomes of Acorus and the evolution of monocots.</title>
        <authorList>
            <person name="Ma L."/>
            <person name="Liu K.W."/>
            <person name="Li Z."/>
            <person name="Hsiao Y.Y."/>
            <person name="Qi Y."/>
            <person name="Fu T."/>
            <person name="Tang G.D."/>
            <person name="Zhang D."/>
            <person name="Sun W.H."/>
            <person name="Liu D.K."/>
            <person name="Li Y."/>
            <person name="Chen G.Z."/>
            <person name="Liu X.D."/>
            <person name="Liao X.Y."/>
            <person name="Jiang Y.T."/>
            <person name="Yu X."/>
            <person name="Hao Y."/>
            <person name="Huang J."/>
            <person name="Zhao X.W."/>
            <person name="Ke S."/>
            <person name="Chen Y.Y."/>
            <person name="Wu W.L."/>
            <person name="Hsu J.L."/>
            <person name="Lin Y.F."/>
            <person name="Huang M.D."/>
            <person name="Li C.Y."/>
            <person name="Huang L."/>
            <person name="Wang Z.W."/>
            <person name="Zhao X."/>
            <person name="Zhong W.Y."/>
            <person name="Peng D.H."/>
            <person name="Ahmad S."/>
            <person name="Lan S."/>
            <person name="Zhang J.S."/>
            <person name="Tsai W.C."/>
            <person name="Van de Peer Y."/>
            <person name="Liu Z.J."/>
        </authorList>
    </citation>
    <scope>NUCLEOTIDE SEQUENCE</scope>
    <source>
        <strain evidence="12">SCP</strain>
    </source>
</reference>
<gene>
    <name evidence="12" type="ORF">QJS04_geneDACA000767</name>
</gene>
<dbReference type="Proteomes" id="UP001179952">
    <property type="component" value="Unassembled WGS sequence"/>
</dbReference>
<keyword evidence="8" id="KW-0406">Ion transport</keyword>
<sequence length="356" mass="39310">MEQEKPQPIATITTTPTATTTTASTASKPRLALSPLTRFHAGYFRISLSLCAQALLWRTLSSDANSTSAAALSDPLHLLLRHLPSAAFILLWSLALTTLSTLSLLFLLRCLLNPRSLRSEFSHHIGVNYLFAPWISWLLLLQSSPFLGPGTPSHLILLFAFSLPIAALDVKIYSQWFTKGKRFLSVVANLTSQMFVIGNLVAARAAAMSGWRECVVFLFLLGITHYLVLFVTFLAWDSIAGTFDTSSKMFFFLSLFIFASLICRPALFKRSMKKFHVAWWAYPFPLTALALTSAEYARVVDGEVAHWLMLVLSVLSVLVTLALMVFSTLNTKALLPHHDPFVSLPVTNSSRGPSSA</sequence>
<name>A0AAV9BHK7_ACOGR</name>
<dbReference type="PANTHER" id="PTHR31269">
    <property type="entry name" value="S-TYPE ANION CHANNEL SLAH3"/>
    <property type="match status" value="1"/>
</dbReference>
<dbReference type="EMBL" id="JAUJYN010000003">
    <property type="protein sequence ID" value="KAK1276146.1"/>
    <property type="molecule type" value="Genomic_DNA"/>
</dbReference>
<evidence type="ECO:0000313" key="13">
    <source>
        <dbReference type="Proteomes" id="UP001179952"/>
    </source>
</evidence>
<dbReference type="GO" id="GO:0008308">
    <property type="term" value="F:voltage-gated monoatomic anion channel activity"/>
    <property type="evidence" value="ECO:0007669"/>
    <property type="project" value="InterPro"/>
</dbReference>
<dbReference type="GO" id="GO:0006873">
    <property type="term" value="P:intracellular monoatomic ion homeostasis"/>
    <property type="evidence" value="ECO:0007669"/>
    <property type="project" value="InterPro"/>
</dbReference>
<protein>
    <submittedName>
        <fullName evidence="12">S-type anion channel SLAH1</fullName>
    </submittedName>
</protein>
<feature type="region of interest" description="Disordered" evidence="10">
    <location>
        <begin position="1"/>
        <end position="24"/>
    </location>
</feature>
<feature type="transmembrane region" description="Helical" evidence="11">
    <location>
        <begin position="129"/>
        <end position="148"/>
    </location>
</feature>
<feature type="transmembrane region" description="Helical" evidence="11">
    <location>
        <begin position="154"/>
        <end position="173"/>
    </location>
</feature>
<accession>A0AAV9BHK7</accession>
<evidence type="ECO:0000313" key="12">
    <source>
        <dbReference type="EMBL" id="KAK1276146.1"/>
    </source>
</evidence>
<dbReference type="Gene3D" id="1.50.10.150">
    <property type="entry name" value="Voltage-dependent anion channel"/>
    <property type="match status" value="2"/>
</dbReference>
<keyword evidence="4" id="KW-0813">Transport</keyword>
<evidence type="ECO:0000256" key="10">
    <source>
        <dbReference type="SAM" id="MobiDB-lite"/>
    </source>
</evidence>
<feature type="compositionally biased region" description="Low complexity" evidence="10">
    <location>
        <begin position="8"/>
        <end position="24"/>
    </location>
</feature>
<dbReference type="InterPro" id="IPR038665">
    <property type="entry name" value="Voltage-dep_anion_channel_sf"/>
</dbReference>